<reference evidence="1 2" key="1">
    <citation type="submission" date="2019-04" db="EMBL/GenBank/DDBJ databases">
        <title>Aspergillus burnettii sp. nov., novel species from soil in southeast Queensland.</title>
        <authorList>
            <person name="Gilchrist C.L.M."/>
            <person name="Pitt J.I."/>
            <person name="Lange L."/>
            <person name="Lacey H.J."/>
            <person name="Vuong D."/>
            <person name="Midgley D.J."/>
            <person name="Greenfield P."/>
            <person name="Bradbury M."/>
            <person name="Lacey E."/>
            <person name="Busk P.K."/>
            <person name="Pilgaard B."/>
            <person name="Chooi Y.H."/>
            <person name="Piggott A.M."/>
        </authorList>
    </citation>
    <scope>NUCLEOTIDE SEQUENCE [LARGE SCALE GENOMIC DNA]</scope>
    <source>
        <strain evidence="1 2">FRR 5400</strain>
    </source>
</reference>
<evidence type="ECO:0000313" key="2">
    <source>
        <dbReference type="Proteomes" id="UP000541154"/>
    </source>
</evidence>
<sequence length="139" mass="15462">MAGFSPPPSFSIPTKRLHISYFQPGNESHSTFLHQAWNTDEFVEAEGKTGLNTPGKAASLAQAASRAIACGEQDDRGRVPDERRSVYLPQRWVYHFVREKWQKVCYRGGDWAGGLCERQLGVQGMFGFVAKAIRGVGVF</sequence>
<dbReference type="AlphaFoldDB" id="A0A8H6ED20"/>
<dbReference type="EMBL" id="SPNV01000001">
    <property type="protein sequence ID" value="KAF5867270.1"/>
    <property type="molecule type" value="Genomic_DNA"/>
</dbReference>
<name>A0A8H6ED20_PETAA</name>
<comment type="caution">
    <text evidence="1">The sequence shown here is derived from an EMBL/GenBank/DDBJ whole genome shotgun (WGS) entry which is preliminary data.</text>
</comment>
<protein>
    <submittedName>
        <fullName evidence="1">Uncharacterized protein</fullName>
    </submittedName>
</protein>
<dbReference type="Proteomes" id="UP000541154">
    <property type="component" value="Unassembled WGS sequence"/>
</dbReference>
<evidence type="ECO:0000313" key="1">
    <source>
        <dbReference type="EMBL" id="KAF5867270.1"/>
    </source>
</evidence>
<gene>
    <name evidence="1" type="ORF">ETB97_000039</name>
</gene>
<proteinExistence type="predicted"/>
<accession>A0A8H6ED20</accession>
<keyword evidence="2" id="KW-1185">Reference proteome</keyword>
<organism evidence="1 2">
    <name type="scientific">Petromyces alliaceus</name>
    <name type="common">Aspergillus alliaceus</name>
    <dbReference type="NCBI Taxonomy" id="209559"/>
    <lineage>
        <taxon>Eukaryota</taxon>
        <taxon>Fungi</taxon>
        <taxon>Dikarya</taxon>
        <taxon>Ascomycota</taxon>
        <taxon>Pezizomycotina</taxon>
        <taxon>Eurotiomycetes</taxon>
        <taxon>Eurotiomycetidae</taxon>
        <taxon>Eurotiales</taxon>
        <taxon>Aspergillaceae</taxon>
        <taxon>Aspergillus</taxon>
        <taxon>Aspergillus subgen. Circumdati</taxon>
    </lineage>
</organism>